<name>A0ABS2DMV2_9BACI</name>
<evidence type="ECO:0000313" key="1">
    <source>
        <dbReference type="EMBL" id="MBM6618821.1"/>
    </source>
</evidence>
<accession>A0ABS2DMV2</accession>
<dbReference type="RefSeq" id="WP_204204165.1">
    <property type="nucleotide sequence ID" value="NZ_JAFELM010000035.1"/>
</dbReference>
<reference evidence="1 2" key="1">
    <citation type="submission" date="2021-02" db="EMBL/GenBank/DDBJ databases">
        <title>Bacillus sp. RD4P76, an endophyte from a halophyte.</title>
        <authorList>
            <person name="Sun J.-Q."/>
        </authorList>
    </citation>
    <scope>NUCLEOTIDE SEQUENCE [LARGE SCALE GENOMIC DNA]</scope>
    <source>
        <strain evidence="1 2">RD4P76</strain>
    </source>
</reference>
<dbReference type="EMBL" id="JAFELM010000035">
    <property type="protein sequence ID" value="MBM6618821.1"/>
    <property type="molecule type" value="Genomic_DNA"/>
</dbReference>
<dbReference type="Proteomes" id="UP001518925">
    <property type="component" value="Unassembled WGS sequence"/>
</dbReference>
<protein>
    <recommendedName>
        <fullName evidence="3">Lipoprotein</fullName>
    </recommendedName>
</protein>
<sequence>MSFLLYGCQIVEPEYTINDSAIAELTVSYKNFKQLKKDATIIAEVEVIGQKTIIHSDMPFTISKVKILSTKKGNVSHEETINIIETGGEYKPLGKENEELPEVKMSLNGVRPMIVGEHLFLFLEPFVGPQIEGAYIPLGAYQGKFQLKDNKVKQLSSEEYFLPEFAGDKEVPLEDFNKMLMD</sequence>
<evidence type="ECO:0008006" key="3">
    <source>
        <dbReference type="Google" id="ProtNLM"/>
    </source>
</evidence>
<evidence type="ECO:0000313" key="2">
    <source>
        <dbReference type="Proteomes" id="UP001518925"/>
    </source>
</evidence>
<keyword evidence="2" id="KW-1185">Reference proteome</keyword>
<comment type="caution">
    <text evidence="1">The sequence shown here is derived from an EMBL/GenBank/DDBJ whole genome shotgun (WGS) entry which is preliminary data.</text>
</comment>
<organism evidence="1 2">
    <name type="scientific">Bacillus suaedaesalsae</name>
    <dbReference type="NCBI Taxonomy" id="2810349"/>
    <lineage>
        <taxon>Bacteria</taxon>
        <taxon>Bacillati</taxon>
        <taxon>Bacillota</taxon>
        <taxon>Bacilli</taxon>
        <taxon>Bacillales</taxon>
        <taxon>Bacillaceae</taxon>
        <taxon>Bacillus</taxon>
    </lineage>
</organism>
<proteinExistence type="predicted"/>
<gene>
    <name evidence="1" type="ORF">JR050_14220</name>
</gene>